<comment type="catalytic activity">
    <reaction evidence="9 10">
        <text>uridine(1498) in 16S rRNA + S-adenosyl-L-methionine = N(3)-methyluridine(1498) in 16S rRNA + S-adenosyl-L-homocysteine + H(+)</text>
        <dbReference type="Rhea" id="RHEA:42920"/>
        <dbReference type="Rhea" id="RHEA-COMP:10283"/>
        <dbReference type="Rhea" id="RHEA-COMP:10284"/>
        <dbReference type="ChEBI" id="CHEBI:15378"/>
        <dbReference type="ChEBI" id="CHEBI:57856"/>
        <dbReference type="ChEBI" id="CHEBI:59789"/>
        <dbReference type="ChEBI" id="CHEBI:65315"/>
        <dbReference type="ChEBI" id="CHEBI:74502"/>
        <dbReference type="EC" id="2.1.1.193"/>
    </reaction>
</comment>
<reference evidence="12" key="1">
    <citation type="journal article" date="2019" name="PLoS Negl. Trop. Dis.">
        <title>Revisiting the worldwide diversity of Leptospira species in the environment.</title>
        <authorList>
            <person name="Vincent A.T."/>
            <person name="Schiettekatte O."/>
            <person name="Bourhy P."/>
            <person name="Veyrier F.J."/>
            <person name="Picardeau M."/>
        </authorList>
    </citation>
    <scope>NUCLEOTIDE SEQUENCE [LARGE SCALE GENOMIC DNA]</scope>
    <source>
        <strain evidence="12">201702451</strain>
    </source>
</reference>
<dbReference type="SUPFAM" id="SSF75217">
    <property type="entry name" value="alpha/beta knot"/>
    <property type="match status" value="1"/>
</dbReference>
<dbReference type="InterPro" id="IPR029028">
    <property type="entry name" value="Alpha/beta_knot_MTases"/>
</dbReference>
<keyword evidence="4 10" id="KW-0698">rRNA processing</keyword>
<dbReference type="NCBIfam" id="TIGR00046">
    <property type="entry name" value="RsmE family RNA methyltransferase"/>
    <property type="match status" value="1"/>
</dbReference>
<sequence length="238" mass="27260">MNWIVVEASEISSERTAQVAGLRHDHIVSILKKKTNDSVLVVVPGLGNFRYQITMISNNKTVLEEVETLPRVLEPLTIHCMFSLPRPQTAKKILHLAGAYGLTSLHFFATETKNKEYWTSPVYTKDWKDLLFTGLSQTGNDHLPSVHMRQKENWKQFLTSWMGSVHILDREGSCEMQKFPQSPSANKDTLFVFGPESGWKESDHLFFKGQSFTKISLGNINLRTEFAFSSLLYFLFRN</sequence>
<comment type="similarity">
    <text evidence="2 10">Belongs to the RNA methyltransferase RsmE family.</text>
</comment>
<evidence type="ECO:0000259" key="11">
    <source>
        <dbReference type="Pfam" id="PF04452"/>
    </source>
</evidence>
<dbReference type="PIRSF" id="PIRSF015601">
    <property type="entry name" value="MTase_slr0722"/>
    <property type="match status" value="1"/>
</dbReference>
<keyword evidence="5 10" id="KW-0489">Methyltransferase</keyword>
<evidence type="ECO:0000256" key="8">
    <source>
        <dbReference type="ARBA" id="ARBA00025699"/>
    </source>
</evidence>
<proteinExistence type="inferred from homology"/>
<dbReference type="Gene3D" id="3.40.1280.10">
    <property type="match status" value="1"/>
</dbReference>
<dbReference type="GO" id="GO:0070042">
    <property type="term" value="F:rRNA (uridine-N3-)-methyltransferase activity"/>
    <property type="evidence" value="ECO:0007669"/>
    <property type="project" value="TreeGrafter"/>
</dbReference>
<dbReference type="GO" id="GO:0005737">
    <property type="term" value="C:cytoplasm"/>
    <property type="evidence" value="ECO:0007669"/>
    <property type="project" value="UniProtKB-SubCell"/>
</dbReference>
<evidence type="ECO:0000256" key="6">
    <source>
        <dbReference type="ARBA" id="ARBA00022679"/>
    </source>
</evidence>
<dbReference type="Proteomes" id="UP000297567">
    <property type="component" value="Unassembled WGS sequence"/>
</dbReference>
<feature type="domain" description="Ribosomal RNA small subunit methyltransferase E methyltransferase" evidence="11">
    <location>
        <begin position="74"/>
        <end position="230"/>
    </location>
</feature>
<keyword evidence="3 10" id="KW-0963">Cytoplasm</keyword>
<keyword evidence="13" id="KW-1185">Reference proteome</keyword>
<evidence type="ECO:0000256" key="7">
    <source>
        <dbReference type="ARBA" id="ARBA00022691"/>
    </source>
</evidence>
<dbReference type="EC" id="2.1.1.193" evidence="10"/>
<evidence type="ECO:0000256" key="3">
    <source>
        <dbReference type="ARBA" id="ARBA00022490"/>
    </source>
</evidence>
<evidence type="ECO:0000256" key="4">
    <source>
        <dbReference type="ARBA" id="ARBA00022552"/>
    </source>
</evidence>
<dbReference type="PANTHER" id="PTHR30027:SF3">
    <property type="entry name" value="16S RRNA (URACIL(1498)-N(3))-METHYLTRANSFERASE"/>
    <property type="match status" value="1"/>
</dbReference>
<dbReference type="GO" id="GO:0070475">
    <property type="term" value="P:rRNA base methylation"/>
    <property type="evidence" value="ECO:0007669"/>
    <property type="project" value="TreeGrafter"/>
</dbReference>
<dbReference type="Pfam" id="PF04452">
    <property type="entry name" value="Methyltrans_RNA"/>
    <property type="match status" value="1"/>
</dbReference>
<evidence type="ECO:0000256" key="10">
    <source>
        <dbReference type="PIRNR" id="PIRNR015601"/>
    </source>
</evidence>
<comment type="caution">
    <text evidence="12">The sequence shown here is derived from an EMBL/GenBank/DDBJ whole genome shotgun (WGS) entry which is preliminary data.</text>
</comment>
<dbReference type="AlphaFoldDB" id="A0A4Z1A5Z3"/>
<keyword evidence="6 10" id="KW-0808">Transferase</keyword>
<evidence type="ECO:0000256" key="1">
    <source>
        <dbReference type="ARBA" id="ARBA00004496"/>
    </source>
</evidence>
<name>A0A4Z1A5Z3_9LEPT</name>
<comment type="subcellular location">
    <subcellularLocation>
        <location evidence="1 10">Cytoplasm</location>
    </subcellularLocation>
</comment>
<accession>A0A4Z1A5Z3</accession>
<evidence type="ECO:0000313" key="13">
    <source>
        <dbReference type="Proteomes" id="UP000297567"/>
    </source>
</evidence>
<organism evidence="12 13">
    <name type="scientific">Leptospira jelokensis</name>
    <dbReference type="NCBI Taxonomy" id="2484931"/>
    <lineage>
        <taxon>Bacteria</taxon>
        <taxon>Pseudomonadati</taxon>
        <taxon>Spirochaetota</taxon>
        <taxon>Spirochaetia</taxon>
        <taxon>Leptospirales</taxon>
        <taxon>Leptospiraceae</taxon>
        <taxon>Leptospira</taxon>
    </lineage>
</organism>
<comment type="function">
    <text evidence="8 10">Specifically methylates the N3 position of the uracil ring of uridine 1498 (m3U1498) in 16S rRNA. Acts on the fully assembled 30S ribosomal subunit.</text>
</comment>
<dbReference type="InterPro" id="IPR046886">
    <property type="entry name" value="RsmE_MTase_dom"/>
</dbReference>
<evidence type="ECO:0000256" key="9">
    <source>
        <dbReference type="ARBA" id="ARBA00047944"/>
    </source>
</evidence>
<dbReference type="PANTHER" id="PTHR30027">
    <property type="entry name" value="RIBOSOMAL RNA SMALL SUBUNIT METHYLTRANSFERASE E"/>
    <property type="match status" value="1"/>
</dbReference>
<dbReference type="RefSeq" id="WP_135640940.1">
    <property type="nucleotide sequence ID" value="NZ_RQGH01000009.1"/>
</dbReference>
<evidence type="ECO:0000256" key="5">
    <source>
        <dbReference type="ARBA" id="ARBA00022603"/>
    </source>
</evidence>
<protein>
    <recommendedName>
        <fullName evidence="10">Ribosomal RNA small subunit methyltransferase E</fullName>
        <ecNumber evidence="10">2.1.1.193</ecNumber>
    </recommendedName>
</protein>
<evidence type="ECO:0000256" key="2">
    <source>
        <dbReference type="ARBA" id="ARBA00005528"/>
    </source>
</evidence>
<dbReference type="EMBL" id="RQGH01000009">
    <property type="protein sequence ID" value="TGL74135.1"/>
    <property type="molecule type" value="Genomic_DNA"/>
</dbReference>
<dbReference type="InterPro" id="IPR006700">
    <property type="entry name" value="RsmE"/>
</dbReference>
<dbReference type="InterPro" id="IPR029026">
    <property type="entry name" value="tRNA_m1G_MTases_N"/>
</dbReference>
<keyword evidence="7 10" id="KW-0949">S-adenosyl-L-methionine</keyword>
<gene>
    <name evidence="12" type="ORF">EHQ62_04040</name>
</gene>
<evidence type="ECO:0000313" key="12">
    <source>
        <dbReference type="EMBL" id="TGL74135.1"/>
    </source>
</evidence>